<protein>
    <recommendedName>
        <fullName evidence="4">Outer membrane protein beta-barrel domain-containing protein</fullName>
    </recommendedName>
</protein>
<evidence type="ECO:0000313" key="3">
    <source>
        <dbReference type="Proteomes" id="UP000282184"/>
    </source>
</evidence>
<evidence type="ECO:0000256" key="1">
    <source>
        <dbReference type="SAM" id="SignalP"/>
    </source>
</evidence>
<accession>A0A3S0QEN5</accession>
<sequence>MKHFCALAAALGLLTLPAAAQVSRLFTSPPDSLRPRRALKLGTVSGSSAFTLGYERQLGRHYSLEATLGYHTVGHRGGNQIWMGPDTGYVNLPVRLRYQTLELSGQLRRYLQRRKPALVGWYAAAGLRLTGNWEQRRYAGRVHRYFGSGQAVLLHLGRQWQLGPRFTFDAHLGPELTAYYHREQRYNWRTGFADPTGPRRLRAQLHPVLALQLGSRF</sequence>
<dbReference type="OrthoDB" id="885818at2"/>
<dbReference type="AlphaFoldDB" id="A0A3S0QEN5"/>
<reference evidence="2 3" key="1">
    <citation type="submission" date="2018-12" db="EMBL/GenBank/DDBJ databases">
        <title>Hymenobacter gummosus sp. nov., isolated from a spring.</title>
        <authorList>
            <person name="Nie L."/>
        </authorList>
    </citation>
    <scope>NUCLEOTIDE SEQUENCE [LARGE SCALE GENOMIC DNA]</scope>
    <source>
        <strain evidence="2 3">KCTC 52166</strain>
    </source>
</reference>
<dbReference type="RefSeq" id="WP_126695889.1">
    <property type="nucleotide sequence ID" value="NZ_RXOF01000019.1"/>
</dbReference>
<keyword evidence="3" id="KW-1185">Reference proteome</keyword>
<evidence type="ECO:0000313" key="2">
    <source>
        <dbReference type="EMBL" id="RTQ45692.1"/>
    </source>
</evidence>
<evidence type="ECO:0008006" key="4">
    <source>
        <dbReference type="Google" id="ProtNLM"/>
    </source>
</evidence>
<feature type="chain" id="PRO_5018754297" description="Outer membrane protein beta-barrel domain-containing protein" evidence="1">
    <location>
        <begin position="21"/>
        <end position="217"/>
    </location>
</feature>
<proteinExistence type="predicted"/>
<feature type="signal peptide" evidence="1">
    <location>
        <begin position="1"/>
        <end position="20"/>
    </location>
</feature>
<dbReference type="EMBL" id="RXOF01000019">
    <property type="protein sequence ID" value="RTQ45692.1"/>
    <property type="molecule type" value="Genomic_DNA"/>
</dbReference>
<organism evidence="2 3">
    <name type="scientific">Hymenobacter gummosus</name>
    <dbReference type="NCBI Taxonomy" id="1776032"/>
    <lineage>
        <taxon>Bacteria</taxon>
        <taxon>Pseudomonadati</taxon>
        <taxon>Bacteroidota</taxon>
        <taxon>Cytophagia</taxon>
        <taxon>Cytophagales</taxon>
        <taxon>Hymenobacteraceae</taxon>
        <taxon>Hymenobacter</taxon>
    </lineage>
</organism>
<name>A0A3S0QEN5_9BACT</name>
<dbReference type="Proteomes" id="UP000282184">
    <property type="component" value="Unassembled WGS sequence"/>
</dbReference>
<gene>
    <name evidence="2" type="ORF">EJV47_24720</name>
</gene>
<keyword evidence="1" id="KW-0732">Signal</keyword>
<comment type="caution">
    <text evidence="2">The sequence shown here is derived from an EMBL/GenBank/DDBJ whole genome shotgun (WGS) entry which is preliminary data.</text>
</comment>